<dbReference type="EMBL" id="QJKJ01007504">
    <property type="protein sequence ID" value="RDX82961.1"/>
    <property type="molecule type" value="Genomic_DNA"/>
</dbReference>
<protein>
    <submittedName>
        <fullName evidence="2">Uncharacterized protein</fullName>
    </submittedName>
</protein>
<evidence type="ECO:0000313" key="2">
    <source>
        <dbReference type="EMBL" id="RDX82961.1"/>
    </source>
</evidence>
<evidence type="ECO:0000256" key="1">
    <source>
        <dbReference type="SAM" id="MobiDB-lite"/>
    </source>
</evidence>
<comment type="caution">
    <text evidence="2">The sequence shown here is derived from an EMBL/GenBank/DDBJ whole genome shotgun (WGS) entry which is preliminary data.</text>
</comment>
<reference evidence="2" key="1">
    <citation type="submission" date="2018-05" db="EMBL/GenBank/DDBJ databases">
        <title>Draft genome of Mucuna pruriens seed.</title>
        <authorList>
            <person name="Nnadi N.E."/>
            <person name="Vos R."/>
            <person name="Hasami M.H."/>
            <person name="Devisetty U.K."/>
            <person name="Aguiy J.C."/>
        </authorList>
    </citation>
    <scope>NUCLEOTIDE SEQUENCE [LARGE SCALE GENOMIC DNA]</scope>
    <source>
        <strain evidence="2">JCA_2017</strain>
    </source>
</reference>
<feature type="region of interest" description="Disordered" evidence="1">
    <location>
        <begin position="32"/>
        <end position="58"/>
    </location>
</feature>
<proteinExistence type="predicted"/>
<gene>
    <name evidence="2" type="ORF">CR513_36206</name>
</gene>
<feature type="non-terminal residue" evidence="2">
    <location>
        <position position="1"/>
    </location>
</feature>
<evidence type="ECO:0000313" key="3">
    <source>
        <dbReference type="Proteomes" id="UP000257109"/>
    </source>
</evidence>
<accession>A0A371FXG5</accession>
<organism evidence="2 3">
    <name type="scientific">Mucuna pruriens</name>
    <name type="common">Velvet bean</name>
    <name type="synonym">Dolichos pruriens</name>
    <dbReference type="NCBI Taxonomy" id="157652"/>
    <lineage>
        <taxon>Eukaryota</taxon>
        <taxon>Viridiplantae</taxon>
        <taxon>Streptophyta</taxon>
        <taxon>Embryophyta</taxon>
        <taxon>Tracheophyta</taxon>
        <taxon>Spermatophyta</taxon>
        <taxon>Magnoliopsida</taxon>
        <taxon>eudicotyledons</taxon>
        <taxon>Gunneridae</taxon>
        <taxon>Pentapetalae</taxon>
        <taxon>rosids</taxon>
        <taxon>fabids</taxon>
        <taxon>Fabales</taxon>
        <taxon>Fabaceae</taxon>
        <taxon>Papilionoideae</taxon>
        <taxon>50 kb inversion clade</taxon>
        <taxon>NPAAA clade</taxon>
        <taxon>indigoferoid/millettioid clade</taxon>
        <taxon>Phaseoleae</taxon>
        <taxon>Mucuna</taxon>
    </lineage>
</organism>
<sequence>MEEDKGKYGRELGWLTSDAYAKMYSKERKALRRGMTSHMAGGKPSPPTPTPPRTSSIKCFKCLGKGHIAS</sequence>
<dbReference type="AlphaFoldDB" id="A0A371FXG5"/>
<dbReference type="Proteomes" id="UP000257109">
    <property type="component" value="Unassembled WGS sequence"/>
</dbReference>
<name>A0A371FXG5_MUCPR</name>
<keyword evidence="3" id="KW-1185">Reference proteome</keyword>